<evidence type="ECO:0000313" key="4">
    <source>
        <dbReference type="Proteomes" id="UP000271272"/>
    </source>
</evidence>
<comment type="caution">
    <text evidence="3">The sequence shown here is derived from an EMBL/GenBank/DDBJ whole genome shotgun (WGS) entry which is preliminary data.</text>
</comment>
<feature type="binding site" evidence="2">
    <location>
        <position position="205"/>
    </location>
    <ligand>
        <name>Zn(2+)</name>
        <dbReference type="ChEBI" id="CHEBI:29105"/>
        <label>1</label>
        <note>catalytic</note>
    </ligand>
</feature>
<sequence>MALTDLSSLAQARRRSGVGLGAFNVILLEHAEALTAAAERAGQPIVLQISQNAVAYHGSLAPIAAGTLAAAGAAGVPVAVHLDHATSVDLIREAVELGFTSVMYDGSQLDDEANRRTTAEVVEHCHGAGVSVEAELGEVGGKDGVHAPGVRTDPDQAARFVADTGVDLLAVAVGSSHAMTERSAELDNGLITALARAVPVPLVLHGSSGVSDEGLRAAIGAGMTKINVSTHLNVQFTARVRQILEGGPTLVDPRKYIGPGMRDVGIEVESLLRWYAMED</sequence>
<feature type="binding site" evidence="2">
    <location>
        <position position="105"/>
    </location>
    <ligand>
        <name>Zn(2+)</name>
        <dbReference type="ChEBI" id="CHEBI:29105"/>
        <label>2</label>
    </ligand>
</feature>
<accession>A0A3P1V9L2</accession>
<gene>
    <name evidence="3" type="ORF">EII10_02685</name>
</gene>
<dbReference type="PANTHER" id="PTHR30304">
    <property type="entry name" value="D-TAGATOSE-1,6-BISPHOSPHATE ALDOLASE"/>
    <property type="match status" value="1"/>
</dbReference>
<dbReference type="PANTHER" id="PTHR30304:SF0">
    <property type="entry name" value="D-TAGATOSE-1,6-BISPHOSPHATE ALDOLASE SUBUNIT GATY-RELATED"/>
    <property type="match status" value="1"/>
</dbReference>
<feature type="binding site" evidence="2">
    <location>
        <position position="135"/>
    </location>
    <ligand>
        <name>Zn(2+)</name>
        <dbReference type="ChEBI" id="CHEBI:29105"/>
        <label>2</label>
    </ligand>
</feature>
<dbReference type="Gene3D" id="3.20.20.70">
    <property type="entry name" value="Aldolase class I"/>
    <property type="match status" value="1"/>
</dbReference>
<dbReference type="AlphaFoldDB" id="A0A3P1V9L2"/>
<feature type="active site" description="Proton donor" evidence="1">
    <location>
        <position position="83"/>
    </location>
</feature>
<dbReference type="GO" id="GO:0008270">
    <property type="term" value="F:zinc ion binding"/>
    <property type="evidence" value="ECO:0007669"/>
    <property type="project" value="InterPro"/>
</dbReference>
<dbReference type="InterPro" id="IPR050246">
    <property type="entry name" value="Class_II_FBP_aldolase"/>
</dbReference>
<keyword evidence="2" id="KW-0479">Metal-binding</keyword>
<dbReference type="OrthoDB" id="9803995at2"/>
<evidence type="ECO:0000313" key="3">
    <source>
        <dbReference type="EMBL" id="RRD30336.1"/>
    </source>
</evidence>
<organism evidence="3 4">
    <name type="scientific">Actinomyces bowdenii</name>
    <dbReference type="NCBI Taxonomy" id="131109"/>
    <lineage>
        <taxon>Bacteria</taxon>
        <taxon>Bacillati</taxon>
        <taxon>Actinomycetota</taxon>
        <taxon>Actinomycetes</taxon>
        <taxon>Actinomycetales</taxon>
        <taxon>Actinomycetaceae</taxon>
        <taxon>Actinomyces</taxon>
    </lineage>
</organism>
<reference evidence="3 4" key="1">
    <citation type="submission" date="2018-11" db="EMBL/GenBank/DDBJ databases">
        <title>Genomes From Bacteria Associated with the Canine Oral Cavity: a Test Case for Automated Genome-Based Taxonomic Assignment.</title>
        <authorList>
            <person name="Coil D.A."/>
            <person name="Jospin G."/>
            <person name="Darling A.E."/>
            <person name="Wallis C."/>
            <person name="Davis I.J."/>
            <person name="Harris S."/>
            <person name="Eisen J.A."/>
            <person name="Holcombe L.J."/>
            <person name="O'Flynn C."/>
        </authorList>
    </citation>
    <scope>NUCLEOTIDE SEQUENCE [LARGE SCALE GENOMIC DNA]</scope>
    <source>
        <strain evidence="3 4">OH5050</strain>
    </source>
</reference>
<dbReference type="GO" id="GO:0005975">
    <property type="term" value="P:carbohydrate metabolic process"/>
    <property type="evidence" value="ECO:0007669"/>
    <property type="project" value="InterPro"/>
</dbReference>
<dbReference type="InterPro" id="IPR013785">
    <property type="entry name" value="Aldolase_TIM"/>
</dbReference>
<dbReference type="EMBL" id="RQZC01000002">
    <property type="protein sequence ID" value="RRD30336.1"/>
    <property type="molecule type" value="Genomic_DNA"/>
</dbReference>
<dbReference type="InterPro" id="IPR000771">
    <property type="entry name" value="FBA_II"/>
</dbReference>
<feature type="binding site" evidence="2">
    <location>
        <position position="177"/>
    </location>
    <ligand>
        <name>Zn(2+)</name>
        <dbReference type="ChEBI" id="CHEBI:29105"/>
        <label>1</label>
        <note>catalytic</note>
    </ligand>
</feature>
<dbReference type="Pfam" id="PF01116">
    <property type="entry name" value="F_bP_aldolase"/>
    <property type="match status" value="1"/>
</dbReference>
<proteinExistence type="predicted"/>
<feature type="binding site" evidence="2">
    <location>
        <position position="84"/>
    </location>
    <ligand>
        <name>Zn(2+)</name>
        <dbReference type="ChEBI" id="CHEBI:29105"/>
        <label>1</label>
        <note>catalytic</note>
    </ligand>
</feature>
<protein>
    <submittedName>
        <fullName evidence="3">Class II fructose-bisphosphate aldolase</fullName>
    </submittedName>
</protein>
<keyword evidence="4" id="KW-1185">Reference proteome</keyword>
<dbReference type="CDD" id="cd00947">
    <property type="entry name" value="TBP_aldolase_IIB"/>
    <property type="match status" value="1"/>
</dbReference>
<evidence type="ECO:0000256" key="1">
    <source>
        <dbReference type="PIRSR" id="PIRSR001359-1"/>
    </source>
</evidence>
<dbReference type="PIRSF" id="PIRSF001359">
    <property type="entry name" value="F_bP_aldolase_II"/>
    <property type="match status" value="1"/>
</dbReference>
<keyword evidence="2" id="KW-0862">Zinc</keyword>
<dbReference type="GO" id="GO:0016832">
    <property type="term" value="F:aldehyde-lyase activity"/>
    <property type="evidence" value="ECO:0007669"/>
    <property type="project" value="InterPro"/>
</dbReference>
<comment type="cofactor">
    <cofactor evidence="2">
        <name>Zn(2+)</name>
        <dbReference type="ChEBI" id="CHEBI:29105"/>
    </cofactor>
    <text evidence="2">Binds 2 Zn(2+) ions per subunit. One is catalytic and the other provides a structural contribution.</text>
</comment>
<dbReference type="SUPFAM" id="SSF51569">
    <property type="entry name" value="Aldolase"/>
    <property type="match status" value="1"/>
</dbReference>
<dbReference type="Proteomes" id="UP000271272">
    <property type="component" value="Unassembled WGS sequence"/>
</dbReference>
<name>A0A3P1V9L2_9ACTO</name>
<dbReference type="RefSeq" id="WP_124932978.1">
    <property type="nucleotide sequence ID" value="NZ_RQZC01000002.1"/>
</dbReference>
<evidence type="ECO:0000256" key="2">
    <source>
        <dbReference type="PIRSR" id="PIRSR001359-3"/>
    </source>
</evidence>